<dbReference type="PANTHER" id="PTHR43798:SF31">
    <property type="entry name" value="AB HYDROLASE SUPERFAMILY PROTEIN YCLE"/>
    <property type="match status" value="1"/>
</dbReference>
<reference evidence="4" key="1">
    <citation type="journal article" date="2019" name="Int. J. Syst. Evol. Microbiol.">
        <title>The Global Catalogue of Microorganisms (GCM) 10K type strain sequencing project: providing services to taxonomists for standard genome sequencing and annotation.</title>
        <authorList>
            <consortium name="The Broad Institute Genomics Platform"/>
            <consortium name="The Broad Institute Genome Sequencing Center for Infectious Disease"/>
            <person name="Wu L."/>
            <person name="Ma J."/>
        </authorList>
    </citation>
    <scope>NUCLEOTIDE SEQUENCE [LARGE SCALE GENOMIC DNA]</scope>
    <source>
        <strain evidence="4">KCTC 42964</strain>
    </source>
</reference>
<dbReference type="GO" id="GO:0016787">
    <property type="term" value="F:hydrolase activity"/>
    <property type="evidence" value="ECO:0007669"/>
    <property type="project" value="UniProtKB-KW"/>
</dbReference>
<name>A0ABV7KZA6_9PROT</name>
<dbReference type="Gene3D" id="3.40.50.1820">
    <property type="entry name" value="alpha/beta hydrolase"/>
    <property type="match status" value="1"/>
</dbReference>
<dbReference type="InterPro" id="IPR000073">
    <property type="entry name" value="AB_hydrolase_1"/>
</dbReference>
<evidence type="ECO:0000313" key="3">
    <source>
        <dbReference type="EMBL" id="MFC3227692.1"/>
    </source>
</evidence>
<proteinExistence type="predicted"/>
<comment type="caution">
    <text evidence="3">The sequence shown here is derived from an EMBL/GenBank/DDBJ whole genome shotgun (WGS) entry which is preliminary data.</text>
</comment>
<dbReference type="Pfam" id="PF00561">
    <property type="entry name" value="Abhydrolase_1"/>
    <property type="match status" value="1"/>
</dbReference>
<dbReference type="SUPFAM" id="SSF53474">
    <property type="entry name" value="alpha/beta-Hydrolases"/>
    <property type="match status" value="1"/>
</dbReference>
<dbReference type="InterPro" id="IPR000639">
    <property type="entry name" value="Epox_hydrolase-like"/>
</dbReference>
<evidence type="ECO:0000313" key="4">
    <source>
        <dbReference type="Proteomes" id="UP001595528"/>
    </source>
</evidence>
<feature type="domain" description="AB hydrolase-1" evidence="2">
    <location>
        <begin position="25"/>
        <end position="253"/>
    </location>
</feature>
<organism evidence="3 4">
    <name type="scientific">Marinibaculum pumilum</name>
    <dbReference type="NCBI Taxonomy" id="1766165"/>
    <lineage>
        <taxon>Bacteria</taxon>
        <taxon>Pseudomonadati</taxon>
        <taxon>Pseudomonadota</taxon>
        <taxon>Alphaproteobacteria</taxon>
        <taxon>Rhodospirillales</taxon>
        <taxon>Rhodospirillaceae</taxon>
        <taxon>Marinibaculum</taxon>
    </lineage>
</organism>
<evidence type="ECO:0000259" key="2">
    <source>
        <dbReference type="Pfam" id="PF00561"/>
    </source>
</evidence>
<dbReference type="InterPro" id="IPR029058">
    <property type="entry name" value="AB_hydrolase_fold"/>
</dbReference>
<protein>
    <submittedName>
        <fullName evidence="3">Alpha/beta fold hydrolase</fullName>
    </submittedName>
</protein>
<dbReference type="PANTHER" id="PTHR43798">
    <property type="entry name" value="MONOACYLGLYCEROL LIPASE"/>
    <property type="match status" value="1"/>
</dbReference>
<accession>A0ABV7KZA6</accession>
<gene>
    <name evidence="3" type="ORF">ACFOGJ_10645</name>
</gene>
<keyword evidence="1 3" id="KW-0378">Hydrolase</keyword>
<evidence type="ECO:0000256" key="1">
    <source>
        <dbReference type="ARBA" id="ARBA00022801"/>
    </source>
</evidence>
<dbReference type="Proteomes" id="UP001595528">
    <property type="component" value="Unassembled WGS sequence"/>
</dbReference>
<dbReference type="PRINTS" id="PR00412">
    <property type="entry name" value="EPOXHYDRLASE"/>
</dbReference>
<dbReference type="PRINTS" id="PR00111">
    <property type="entry name" value="ABHYDROLASE"/>
</dbReference>
<dbReference type="RefSeq" id="WP_379900076.1">
    <property type="nucleotide sequence ID" value="NZ_JBHRTR010000025.1"/>
</dbReference>
<dbReference type="InterPro" id="IPR050266">
    <property type="entry name" value="AB_hydrolase_sf"/>
</dbReference>
<keyword evidence="4" id="KW-1185">Reference proteome</keyword>
<dbReference type="EMBL" id="JBHRTR010000025">
    <property type="protein sequence ID" value="MFC3227692.1"/>
    <property type="molecule type" value="Genomic_DNA"/>
</dbReference>
<sequence>MDTCQSFSIGPAPRIRVDSVGSGELLVLLHGIGGNRRNWRVNLPALAAGLHVVAWDARGYGDSDDYDGALDFRDFARDLVRVLDHFGAGRAHILGLSMGSWIAMDFAANWPERVGTLTLCATHTGFAQFSDAAKAEFVRSRKAPLLGGAEPADIALPVARSLVSPSASAEALDQLVDSMARLHKGSFIKAIEAVVHTDYRDSLPRIAVPTHVICGTDDPLTTADMAREVADLVPGAELTIIPGAGHLVNIEKPQEFDAAAVGFLRRHAGAATDA</sequence>